<comment type="function">
    <text evidence="6">Catalyzes the reduction of dTDP-6-deoxy-L-lyxo-4-hexulose to yield dTDP-L-rhamnose.</text>
</comment>
<evidence type="ECO:0000313" key="8">
    <source>
        <dbReference type="EMBL" id="GAA4957187.1"/>
    </source>
</evidence>
<feature type="domain" description="RmlD-like substrate binding" evidence="7">
    <location>
        <begin position="12"/>
        <end position="302"/>
    </location>
</feature>
<dbReference type="PANTHER" id="PTHR10491:SF4">
    <property type="entry name" value="METHIONINE ADENOSYLTRANSFERASE 2 SUBUNIT BETA"/>
    <property type="match status" value="1"/>
</dbReference>
<organism evidence="8 9">
    <name type="scientific">Halioxenophilus aromaticivorans</name>
    <dbReference type="NCBI Taxonomy" id="1306992"/>
    <lineage>
        <taxon>Bacteria</taxon>
        <taxon>Pseudomonadati</taxon>
        <taxon>Pseudomonadota</taxon>
        <taxon>Gammaproteobacteria</taxon>
        <taxon>Alteromonadales</taxon>
        <taxon>Alteromonadaceae</taxon>
        <taxon>Halioxenophilus</taxon>
    </lineage>
</organism>
<dbReference type="SUPFAM" id="SSF51735">
    <property type="entry name" value="NAD(P)-binding Rossmann-fold domains"/>
    <property type="match status" value="1"/>
</dbReference>
<evidence type="ECO:0000256" key="6">
    <source>
        <dbReference type="RuleBase" id="RU364082"/>
    </source>
</evidence>
<evidence type="ECO:0000256" key="4">
    <source>
        <dbReference type="ARBA" id="ARBA00017099"/>
    </source>
</evidence>
<dbReference type="EC" id="1.1.1.133" evidence="3 6"/>
<evidence type="ECO:0000256" key="5">
    <source>
        <dbReference type="ARBA" id="ARBA00048200"/>
    </source>
</evidence>
<evidence type="ECO:0000256" key="2">
    <source>
        <dbReference type="ARBA" id="ARBA00010944"/>
    </source>
</evidence>
<dbReference type="GO" id="GO:0008831">
    <property type="term" value="F:dTDP-4-dehydrorhamnose reductase activity"/>
    <property type="evidence" value="ECO:0007669"/>
    <property type="project" value="UniProtKB-EC"/>
</dbReference>
<keyword evidence="6" id="KW-0560">Oxidoreductase</keyword>
<comment type="pathway">
    <text evidence="1 6">Carbohydrate biosynthesis; dTDP-L-rhamnose biosynthesis.</text>
</comment>
<comment type="cofactor">
    <cofactor evidence="6">
        <name>Mg(2+)</name>
        <dbReference type="ChEBI" id="CHEBI:18420"/>
    </cofactor>
    <text evidence="6">Binds 1 Mg(2+) ion per monomer.</text>
</comment>
<dbReference type="RefSeq" id="WP_345426995.1">
    <property type="nucleotide sequence ID" value="NZ_AP031496.1"/>
</dbReference>
<name>A0AAV3U7P6_9ALTE</name>
<gene>
    <name evidence="8" type="primary">rfbD_1</name>
    <name evidence="8" type="ORF">GCM10025791_42050</name>
</gene>
<dbReference type="PANTHER" id="PTHR10491">
    <property type="entry name" value="DTDP-4-DEHYDRORHAMNOSE REDUCTASE"/>
    <property type="match status" value="1"/>
</dbReference>
<dbReference type="AlphaFoldDB" id="A0AAV3U7P6"/>
<keyword evidence="9" id="KW-1185">Reference proteome</keyword>
<accession>A0AAV3U7P6</accession>
<evidence type="ECO:0000259" key="7">
    <source>
        <dbReference type="Pfam" id="PF04321"/>
    </source>
</evidence>
<keyword evidence="6" id="KW-0521">NADP</keyword>
<dbReference type="InterPro" id="IPR036291">
    <property type="entry name" value="NAD(P)-bd_dom_sf"/>
</dbReference>
<dbReference type="Gene3D" id="3.40.50.720">
    <property type="entry name" value="NAD(P)-binding Rossmann-like Domain"/>
    <property type="match status" value="1"/>
</dbReference>
<comment type="similarity">
    <text evidence="2 6">Belongs to the dTDP-4-dehydrorhamnose reductase family.</text>
</comment>
<dbReference type="EMBL" id="BAABLX010000074">
    <property type="protein sequence ID" value="GAA4957187.1"/>
    <property type="molecule type" value="Genomic_DNA"/>
</dbReference>
<dbReference type="CDD" id="cd05254">
    <property type="entry name" value="dTDP_HR_like_SDR_e"/>
    <property type="match status" value="1"/>
</dbReference>
<dbReference type="Proteomes" id="UP001409585">
    <property type="component" value="Unassembled WGS sequence"/>
</dbReference>
<evidence type="ECO:0000313" key="9">
    <source>
        <dbReference type="Proteomes" id="UP001409585"/>
    </source>
</evidence>
<proteinExistence type="inferred from homology"/>
<evidence type="ECO:0000256" key="3">
    <source>
        <dbReference type="ARBA" id="ARBA00012929"/>
    </source>
</evidence>
<comment type="catalytic activity">
    <reaction evidence="5 6">
        <text>dTDP-beta-L-rhamnose + NADP(+) = dTDP-4-dehydro-beta-L-rhamnose + NADPH + H(+)</text>
        <dbReference type="Rhea" id="RHEA:21796"/>
        <dbReference type="ChEBI" id="CHEBI:15378"/>
        <dbReference type="ChEBI" id="CHEBI:57510"/>
        <dbReference type="ChEBI" id="CHEBI:57783"/>
        <dbReference type="ChEBI" id="CHEBI:58349"/>
        <dbReference type="ChEBI" id="CHEBI:62830"/>
        <dbReference type="EC" id="1.1.1.133"/>
    </reaction>
</comment>
<dbReference type="Gene3D" id="3.90.25.10">
    <property type="entry name" value="UDP-galactose 4-epimerase, domain 1"/>
    <property type="match status" value="1"/>
</dbReference>
<reference evidence="9" key="1">
    <citation type="journal article" date="2019" name="Int. J. Syst. Evol. Microbiol.">
        <title>The Global Catalogue of Microorganisms (GCM) 10K type strain sequencing project: providing services to taxonomists for standard genome sequencing and annotation.</title>
        <authorList>
            <consortium name="The Broad Institute Genomics Platform"/>
            <consortium name="The Broad Institute Genome Sequencing Center for Infectious Disease"/>
            <person name="Wu L."/>
            <person name="Ma J."/>
        </authorList>
    </citation>
    <scope>NUCLEOTIDE SEQUENCE [LARGE SCALE GENOMIC DNA]</scope>
    <source>
        <strain evidence="9">JCM 19134</strain>
    </source>
</reference>
<comment type="caution">
    <text evidence="8">The sequence shown here is derived from an EMBL/GenBank/DDBJ whole genome shotgun (WGS) entry which is preliminary data.</text>
</comment>
<dbReference type="NCBIfam" id="TIGR01214">
    <property type="entry name" value="rmlD"/>
    <property type="match status" value="1"/>
</dbReference>
<sequence>MATEFASEASLKILIFGHNGQVGSSLVEQLNQQDQTLICPSRTEADFAHPEQVTQCIESYQPDVIVNACAYTAVDKAESDQATADAVNHLSVAAMAQAALAADIPVIHISTDYVFPGDAKQPYLEDDATGPHSVYGQTKLDGDLALANTLPKQVTLRTSWVFGEYGNNFVKTMLRLAESRDELNVVADQHGKPTYAGDIVTSILAFLKALAEQKPIVWGTYHCSSAGETTWHGFAEAIFAEAKSLGVISKTPKVHPIPSSDFPTPAPRPAYSVLNTDKLNATLAQPLPHWSEGLHKMLRHLQQG</sequence>
<dbReference type="Pfam" id="PF04321">
    <property type="entry name" value="RmlD_sub_bind"/>
    <property type="match status" value="1"/>
</dbReference>
<dbReference type="InterPro" id="IPR029903">
    <property type="entry name" value="RmlD-like-bd"/>
</dbReference>
<protein>
    <recommendedName>
        <fullName evidence="4 6">dTDP-4-dehydrorhamnose reductase</fullName>
        <ecNumber evidence="3 6">1.1.1.133</ecNumber>
    </recommendedName>
</protein>
<evidence type="ECO:0000256" key="1">
    <source>
        <dbReference type="ARBA" id="ARBA00004781"/>
    </source>
</evidence>
<dbReference type="InterPro" id="IPR005913">
    <property type="entry name" value="dTDP_dehydrorham_reduct"/>
</dbReference>